<evidence type="ECO:0008006" key="3">
    <source>
        <dbReference type="Google" id="ProtNLM"/>
    </source>
</evidence>
<evidence type="ECO:0000313" key="2">
    <source>
        <dbReference type="Proteomes" id="UP000242320"/>
    </source>
</evidence>
<dbReference type="AlphaFoldDB" id="A0A1X2KKS6"/>
<reference evidence="1 2" key="1">
    <citation type="submission" date="2017-04" db="EMBL/GenBank/DDBJ databases">
        <title>The new phylogeny of genus Mycobacterium.</title>
        <authorList>
            <person name="Tortoli E."/>
            <person name="Trovato A."/>
            <person name="Cirillo D.M."/>
        </authorList>
    </citation>
    <scope>NUCLEOTIDE SEQUENCE [LARGE SCALE GENOMIC DNA]</scope>
    <source>
        <strain evidence="1 2">DSM 45247</strain>
    </source>
</reference>
<protein>
    <recommendedName>
        <fullName evidence="3">TniQ protein</fullName>
    </recommendedName>
</protein>
<dbReference type="EMBL" id="NCXM01000039">
    <property type="protein sequence ID" value="OSC22368.1"/>
    <property type="molecule type" value="Genomic_DNA"/>
</dbReference>
<gene>
    <name evidence="1" type="ORF">B8W69_26445</name>
</gene>
<organism evidence="1 2">
    <name type="scientific">Mycolicibacterium vulneris</name>
    <dbReference type="NCBI Taxonomy" id="547163"/>
    <lineage>
        <taxon>Bacteria</taxon>
        <taxon>Bacillati</taxon>
        <taxon>Actinomycetota</taxon>
        <taxon>Actinomycetes</taxon>
        <taxon>Mycobacteriales</taxon>
        <taxon>Mycobacteriaceae</taxon>
        <taxon>Mycolicibacterium</taxon>
    </lineage>
</organism>
<sequence>MMRPLRDWPAGPQRPLPRTVVPFQAETVTSYVARLACANHLDPGQLRRYVAESFGGCARLDWLAIASGLSETILRVRLRGFAPDERSLANQPNARRPMCRLCMARRGINDPVYCVVPQHITVCHRHRLWTGSPVRSIEDQRDLRNKPEVLTAAKRHAWLARRHSDVEIESAVRDARHFCRYWSNSEKHAATTVSNDEVEAHLAAYPEIVAIAATLLTQSARPDGRGRSAPADLVRRINAQTDRTHTDITPIEQWLHNQRLAAAHRPGSRTHFVAAPAGTGCRV</sequence>
<comment type="caution">
    <text evidence="1">The sequence shown here is derived from an EMBL/GenBank/DDBJ whole genome shotgun (WGS) entry which is preliminary data.</text>
</comment>
<proteinExistence type="predicted"/>
<evidence type="ECO:0000313" key="1">
    <source>
        <dbReference type="EMBL" id="OSC22368.1"/>
    </source>
</evidence>
<dbReference type="Proteomes" id="UP000242320">
    <property type="component" value="Unassembled WGS sequence"/>
</dbReference>
<accession>A0A1X2KKS6</accession>
<dbReference type="OrthoDB" id="4508519at2"/>
<name>A0A1X2KKS6_9MYCO</name>
<keyword evidence="2" id="KW-1185">Reference proteome</keyword>